<dbReference type="RefSeq" id="WP_338550415.1">
    <property type="nucleotide sequence ID" value="NZ_CP146069.1"/>
</dbReference>
<gene>
    <name evidence="2" type="ORF">RZ517_05285</name>
</gene>
<organism evidence="2 3">
    <name type="scientific">Roseovarius phycicola</name>
    <dbReference type="NCBI Taxonomy" id="3080976"/>
    <lineage>
        <taxon>Bacteria</taxon>
        <taxon>Pseudomonadati</taxon>
        <taxon>Pseudomonadota</taxon>
        <taxon>Alphaproteobacteria</taxon>
        <taxon>Rhodobacterales</taxon>
        <taxon>Roseobacteraceae</taxon>
        <taxon>Roseovarius</taxon>
    </lineage>
</organism>
<reference evidence="2 3" key="1">
    <citation type="submission" date="2023-10" db="EMBL/GenBank/DDBJ databases">
        <title>Roseovarius strain S88 nov., isolated from a marine algae.</title>
        <authorList>
            <person name="Lee M.W."/>
            <person name="Lee J.K."/>
            <person name="Kim J.M."/>
            <person name="Choi D.G."/>
            <person name="Baek J.H."/>
            <person name="Bayburt H."/>
            <person name="Jung J.J."/>
            <person name="Han D.M."/>
            <person name="Jeon C.O."/>
        </authorList>
    </citation>
    <scope>NUCLEOTIDE SEQUENCE [LARGE SCALE GENOMIC DNA]</scope>
    <source>
        <strain evidence="2 3">S88</strain>
    </source>
</reference>
<protein>
    <recommendedName>
        <fullName evidence="4">Intracellular septation protein A</fullName>
    </recommendedName>
</protein>
<keyword evidence="1" id="KW-0472">Membrane</keyword>
<feature type="transmembrane region" description="Helical" evidence="1">
    <location>
        <begin position="20"/>
        <end position="39"/>
    </location>
</feature>
<feature type="transmembrane region" description="Helical" evidence="1">
    <location>
        <begin position="45"/>
        <end position="68"/>
    </location>
</feature>
<keyword evidence="3" id="KW-1185">Reference proteome</keyword>
<dbReference type="EMBL" id="CP146069">
    <property type="protein sequence ID" value="WWR47587.1"/>
    <property type="molecule type" value="Genomic_DNA"/>
</dbReference>
<feature type="transmembrane region" description="Helical" evidence="1">
    <location>
        <begin position="89"/>
        <end position="108"/>
    </location>
</feature>
<feature type="transmembrane region" description="Helical" evidence="1">
    <location>
        <begin position="168"/>
        <end position="188"/>
    </location>
</feature>
<keyword evidence="1" id="KW-1133">Transmembrane helix</keyword>
<name>A0ABZ2HJX5_9RHOB</name>
<evidence type="ECO:0008006" key="4">
    <source>
        <dbReference type="Google" id="ProtNLM"/>
    </source>
</evidence>
<accession>A0ABZ2HJX5</accession>
<evidence type="ECO:0000256" key="1">
    <source>
        <dbReference type="SAM" id="Phobius"/>
    </source>
</evidence>
<feature type="transmembrane region" description="Helical" evidence="1">
    <location>
        <begin position="120"/>
        <end position="147"/>
    </location>
</feature>
<sequence>MRAEPTPIWAGAWQLFRSNISLLLAISAIELLIEIAFGWSYDGFLALISIVALVATTMISAYVIHISALTGKTFSAKNLTRLSVLPNRAFTVIFIATGFVLITSLIGFERLFSQHDYLLAPLIALAAVFVVYFAFLCRFGTVFPAAAHASDWSLIEAFMRGRGTSWTLCKDLIVGAVAGNLALIFLAAKLGSFDVSIYAWLENGAFSVTGTITAFLFYLGYKFVTVLGVVAFCKAYRSSGMNSTEAR</sequence>
<evidence type="ECO:0000313" key="3">
    <source>
        <dbReference type="Proteomes" id="UP001364156"/>
    </source>
</evidence>
<evidence type="ECO:0000313" key="2">
    <source>
        <dbReference type="EMBL" id="WWR47587.1"/>
    </source>
</evidence>
<keyword evidence="1" id="KW-0812">Transmembrane</keyword>
<dbReference type="Proteomes" id="UP001364156">
    <property type="component" value="Chromosome"/>
</dbReference>
<feature type="transmembrane region" description="Helical" evidence="1">
    <location>
        <begin position="208"/>
        <end position="233"/>
    </location>
</feature>
<proteinExistence type="predicted"/>